<evidence type="ECO:0000256" key="5">
    <source>
        <dbReference type="ARBA" id="ARBA00022801"/>
    </source>
</evidence>
<evidence type="ECO:0000256" key="7">
    <source>
        <dbReference type="ARBA" id="ARBA00047989"/>
    </source>
</evidence>
<evidence type="ECO:0000256" key="4">
    <source>
        <dbReference type="ARBA" id="ARBA00022723"/>
    </source>
</evidence>
<keyword evidence="6" id="KW-0862">Zinc</keyword>
<evidence type="ECO:0000256" key="10">
    <source>
        <dbReference type="RuleBase" id="RU361274"/>
    </source>
</evidence>
<comment type="catalytic activity">
    <reaction evidence="1">
        <text>inosine + phosphate = alpha-D-ribose 1-phosphate + hypoxanthine</text>
        <dbReference type="Rhea" id="RHEA:27646"/>
        <dbReference type="ChEBI" id="CHEBI:17368"/>
        <dbReference type="ChEBI" id="CHEBI:17596"/>
        <dbReference type="ChEBI" id="CHEBI:43474"/>
        <dbReference type="ChEBI" id="CHEBI:57720"/>
        <dbReference type="EC" id="2.4.2.1"/>
    </reaction>
    <physiologicalReaction direction="left-to-right" evidence="1">
        <dbReference type="Rhea" id="RHEA:27647"/>
    </physiologicalReaction>
</comment>
<dbReference type="NCBIfam" id="TIGR00726">
    <property type="entry name" value="peptidoglycan editing factor PgeF"/>
    <property type="match status" value="1"/>
</dbReference>
<dbReference type="RefSeq" id="WP_307282246.1">
    <property type="nucleotide sequence ID" value="NZ_JAUSVX010000017.1"/>
</dbReference>
<reference evidence="11 12" key="1">
    <citation type="submission" date="2023-07" db="EMBL/GenBank/DDBJ databases">
        <title>Genomic Encyclopedia of Type Strains, Phase IV (KMG-IV): sequencing the most valuable type-strain genomes for metagenomic binning, comparative biology and taxonomic classification.</title>
        <authorList>
            <person name="Goeker M."/>
        </authorList>
    </citation>
    <scope>NUCLEOTIDE SEQUENCE [LARGE SCALE GENOMIC DNA]</scope>
    <source>
        <strain evidence="11 12">DSM 19619</strain>
    </source>
</reference>
<keyword evidence="12" id="KW-1185">Reference proteome</keyword>
<sequence length="260" mass="27470">MPDSPAVALTHPALALAGVRHGFFTRRGGVSEGIYASLNGGQGSADDPALVRENRRRMADALGVAGERFVTCYQVHSPDVITVVAPWTRETAPKADAMVTREKGLAIAVSTADCGPVLFADAEAGVVGAAHAGWKGAFTGVLEATLAAMEGLGATRAGTVAVLGPMISKTAYEVGPEFVARFVEVDAANAAFFGSSPREGHAMFDLPAYIRARLTGAGIGRFEDMALCTYADEERFFSYRRVTHRREPDYGRLLHAIALA</sequence>
<dbReference type="PANTHER" id="PTHR30616">
    <property type="entry name" value="UNCHARACTERIZED PROTEIN YFIH"/>
    <property type="match status" value="1"/>
</dbReference>
<evidence type="ECO:0000256" key="6">
    <source>
        <dbReference type="ARBA" id="ARBA00022833"/>
    </source>
</evidence>
<organism evidence="11 12">
    <name type="scientific">Labrys wisconsinensis</name>
    <dbReference type="NCBI Taxonomy" id="425677"/>
    <lineage>
        <taxon>Bacteria</taxon>
        <taxon>Pseudomonadati</taxon>
        <taxon>Pseudomonadota</taxon>
        <taxon>Alphaproteobacteria</taxon>
        <taxon>Hyphomicrobiales</taxon>
        <taxon>Xanthobacteraceae</taxon>
        <taxon>Labrys</taxon>
    </lineage>
</organism>
<dbReference type="Gene3D" id="3.60.140.10">
    <property type="entry name" value="CNF1/YfiH-like putative cysteine hydrolases"/>
    <property type="match status" value="1"/>
</dbReference>
<evidence type="ECO:0000256" key="8">
    <source>
        <dbReference type="ARBA" id="ARBA00048968"/>
    </source>
</evidence>
<name>A0ABU0JHC8_9HYPH</name>
<dbReference type="Pfam" id="PF02578">
    <property type="entry name" value="Cu-oxidase_4"/>
    <property type="match status" value="1"/>
</dbReference>
<dbReference type="InterPro" id="IPR011324">
    <property type="entry name" value="Cytotoxic_necrot_fac-like_cat"/>
</dbReference>
<dbReference type="SUPFAM" id="SSF64438">
    <property type="entry name" value="CNF1/YfiH-like putative cysteine hydrolases"/>
    <property type="match status" value="1"/>
</dbReference>
<dbReference type="Proteomes" id="UP001242480">
    <property type="component" value="Unassembled WGS sequence"/>
</dbReference>
<dbReference type="PANTHER" id="PTHR30616:SF2">
    <property type="entry name" value="PURINE NUCLEOSIDE PHOSPHORYLASE LACC1"/>
    <property type="match status" value="1"/>
</dbReference>
<comment type="catalytic activity">
    <reaction evidence="8">
        <text>adenosine + phosphate = alpha-D-ribose 1-phosphate + adenine</text>
        <dbReference type="Rhea" id="RHEA:27642"/>
        <dbReference type="ChEBI" id="CHEBI:16335"/>
        <dbReference type="ChEBI" id="CHEBI:16708"/>
        <dbReference type="ChEBI" id="CHEBI:43474"/>
        <dbReference type="ChEBI" id="CHEBI:57720"/>
        <dbReference type="EC" id="2.4.2.1"/>
    </reaction>
    <physiologicalReaction direction="left-to-right" evidence="8">
        <dbReference type="Rhea" id="RHEA:27643"/>
    </physiologicalReaction>
</comment>
<comment type="catalytic activity">
    <reaction evidence="9">
        <text>S-methyl-5'-thioadenosine + phosphate = 5-(methylsulfanyl)-alpha-D-ribose 1-phosphate + adenine</text>
        <dbReference type="Rhea" id="RHEA:11852"/>
        <dbReference type="ChEBI" id="CHEBI:16708"/>
        <dbReference type="ChEBI" id="CHEBI:17509"/>
        <dbReference type="ChEBI" id="CHEBI:43474"/>
        <dbReference type="ChEBI" id="CHEBI:58533"/>
        <dbReference type="EC" id="2.4.2.28"/>
    </reaction>
    <physiologicalReaction direction="left-to-right" evidence="9">
        <dbReference type="Rhea" id="RHEA:11853"/>
    </physiologicalReaction>
</comment>
<dbReference type="EMBL" id="JAUSVX010000017">
    <property type="protein sequence ID" value="MDQ0473674.1"/>
    <property type="molecule type" value="Genomic_DNA"/>
</dbReference>
<protein>
    <recommendedName>
        <fullName evidence="10">Purine nucleoside phosphorylase</fullName>
    </recommendedName>
</protein>
<comment type="catalytic activity">
    <reaction evidence="7">
        <text>adenosine + H2O + H(+) = inosine + NH4(+)</text>
        <dbReference type="Rhea" id="RHEA:24408"/>
        <dbReference type="ChEBI" id="CHEBI:15377"/>
        <dbReference type="ChEBI" id="CHEBI:15378"/>
        <dbReference type="ChEBI" id="CHEBI:16335"/>
        <dbReference type="ChEBI" id="CHEBI:17596"/>
        <dbReference type="ChEBI" id="CHEBI:28938"/>
        <dbReference type="EC" id="3.5.4.4"/>
    </reaction>
    <physiologicalReaction direction="left-to-right" evidence="7">
        <dbReference type="Rhea" id="RHEA:24409"/>
    </physiologicalReaction>
</comment>
<keyword evidence="3" id="KW-0808">Transferase</keyword>
<proteinExistence type="inferred from homology"/>
<gene>
    <name evidence="11" type="ORF">QO011_006710</name>
</gene>
<comment type="similarity">
    <text evidence="2 10">Belongs to the purine nucleoside phosphorylase YfiH/LACC1 family.</text>
</comment>
<dbReference type="InterPro" id="IPR038371">
    <property type="entry name" value="Cu_polyphenol_OxRdtase_sf"/>
</dbReference>
<evidence type="ECO:0000256" key="1">
    <source>
        <dbReference type="ARBA" id="ARBA00000553"/>
    </source>
</evidence>
<dbReference type="InterPro" id="IPR003730">
    <property type="entry name" value="Cu_polyphenol_OxRdtase"/>
</dbReference>
<evidence type="ECO:0000313" key="12">
    <source>
        <dbReference type="Proteomes" id="UP001242480"/>
    </source>
</evidence>
<dbReference type="CDD" id="cd16833">
    <property type="entry name" value="YfiH"/>
    <property type="match status" value="1"/>
</dbReference>
<evidence type="ECO:0000256" key="9">
    <source>
        <dbReference type="ARBA" id="ARBA00049893"/>
    </source>
</evidence>
<keyword evidence="4" id="KW-0479">Metal-binding</keyword>
<keyword evidence="5" id="KW-0378">Hydrolase</keyword>
<accession>A0ABU0JHC8</accession>
<evidence type="ECO:0000313" key="11">
    <source>
        <dbReference type="EMBL" id="MDQ0473674.1"/>
    </source>
</evidence>
<evidence type="ECO:0000256" key="2">
    <source>
        <dbReference type="ARBA" id="ARBA00007353"/>
    </source>
</evidence>
<evidence type="ECO:0000256" key="3">
    <source>
        <dbReference type="ARBA" id="ARBA00022679"/>
    </source>
</evidence>
<comment type="caution">
    <text evidence="11">The sequence shown here is derived from an EMBL/GenBank/DDBJ whole genome shotgun (WGS) entry which is preliminary data.</text>
</comment>